<feature type="domain" description="Aminotransferase-like plant mobile" evidence="7">
    <location>
        <begin position="3"/>
        <end position="90"/>
    </location>
</feature>
<name>A0AAW0M5D9_QUESU</name>
<keyword evidence="3 6" id="KW-1133">Transmembrane helix</keyword>
<feature type="transmembrane region" description="Helical" evidence="6">
    <location>
        <begin position="426"/>
        <end position="445"/>
    </location>
</feature>
<evidence type="ECO:0000313" key="8">
    <source>
        <dbReference type="EMBL" id="KAK7858661.1"/>
    </source>
</evidence>
<dbReference type="InterPro" id="IPR019557">
    <property type="entry name" value="AminoTfrase-like_pln_mobile"/>
</dbReference>
<sequence>MATVPLVCFHLVEKHTPDRVVRQFGMIQEIPQPVDTDTVLHKIDLRGKVGVDWTRRHAGHIIEWGNRFERRCEAVLGDMPPHHAYFDWFHRVTRRFIDHRGAKLILMIEGYLRLLRRHPVGTPDYKDITDVLKAVNEIGRVQPHICESLNEEAATPEAAATERPSTSTALAGLGSHLPVATPQVVPTLDPSPSIPHPSPSPNIPSPTPHPSPTPNIPPPTPHPCLGSDIPPPTPRSVTELTPIPSFDLSIDPTPPDMHTEPPSHSMSTGPSLGMDPPHVQAKQAVRLPAELEGQLKHISKAPPCGTRGHRHGHKARHEASDQGHARPPPPHSKHYMRQHKGAMLLILVLLGVAVCTVTDVSVNTKGLIAALVAVWSTVLQQYYVHYLQRNYSLGSFNLLGHTAPAQAVSLLLVGPFLDCWLTGKRSFIVLSCTIAVGTNLSQFICIGRFTPVSFQVLGHLCFFSSWNYLIVNTFD</sequence>
<keyword evidence="2 6" id="KW-0812">Transmembrane</keyword>
<feature type="transmembrane region" description="Helical" evidence="6">
    <location>
        <begin position="366"/>
        <end position="384"/>
    </location>
</feature>
<feature type="region of interest" description="Disordered" evidence="5">
    <location>
        <begin position="180"/>
        <end position="277"/>
    </location>
</feature>
<evidence type="ECO:0000256" key="3">
    <source>
        <dbReference type="ARBA" id="ARBA00022989"/>
    </source>
</evidence>
<dbReference type="Pfam" id="PF10536">
    <property type="entry name" value="PMD"/>
    <property type="match status" value="1"/>
</dbReference>
<dbReference type="Proteomes" id="UP000237347">
    <property type="component" value="Unassembled WGS sequence"/>
</dbReference>
<feature type="compositionally biased region" description="Pro residues" evidence="5">
    <location>
        <begin position="192"/>
        <end position="222"/>
    </location>
</feature>
<dbReference type="AlphaFoldDB" id="A0AAW0M5D9"/>
<evidence type="ECO:0000256" key="5">
    <source>
        <dbReference type="SAM" id="MobiDB-lite"/>
    </source>
</evidence>
<accession>A0AAW0M5D9</accession>
<evidence type="ECO:0000313" key="9">
    <source>
        <dbReference type="Proteomes" id="UP000237347"/>
    </source>
</evidence>
<evidence type="ECO:0000256" key="1">
    <source>
        <dbReference type="ARBA" id="ARBA00004141"/>
    </source>
</evidence>
<feature type="compositionally biased region" description="Basic residues" evidence="5">
    <location>
        <begin position="307"/>
        <end position="316"/>
    </location>
</feature>
<feature type="non-terminal residue" evidence="8">
    <location>
        <position position="475"/>
    </location>
</feature>
<dbReference type="EMBL" id="PKMF04000018">
    <property type="protein sequence ID" value="KAK7858661.1"/>
    <property type="molecule type" value="Genomic_DNA"/>
</dbReference>
<evidence type="ECO:0000256" key="4">
    <source>
        <dbReference type="ARBA" id="ARBA00023136"/>
    </source>
</evidence>
<feature type="transmembrane region" description="Helical" evidence="6">
    <location>
        <begin position="342"/>
        <end position="360"/>
    </location>
</feature>
<comment type="caution">
    <text evidence="8">The sequence shown here is derived from an EMBL/GenBank/DDBJ whole genome shotgun (WGS) entry which is preliminary data.</text>
</comment>
<comment type="subcellular location">
    <subcellularLocation>
        <location evidence="1">Membrane</location>
        <topology evidence="1">Multi-pass membrane protein</topology>
    </subcellularLocation>
</comment>
<organism evidence="8 9">
    <name type="scientific">Quercus suber</name>
    <name type="common">Cork oak</name>
    <dbReference type="NCBI Taxonomy" id="58331"/>
    <lineage>
        <taxon>Eukaryota</taxon>
        <taxon>Viridiplantae</taxon>
        <taxon>Streptophyta</taxon>
        <taxon>Embryophyta</taxon>
        <taxon>Tracheophyta</taxon>
        <taxon>Spermatophyta</taxon>
        <taxon>Magnoliopsida</taxon>
        <taxon>eudicotyledons</taxon>
        <taxon>Gunneridae</taxon>
        <taxon>Pentapetalae</taxon>
        <taxon>rosids</taxon>
        <taxon>fabids</taxon>
        <taxon>Fagales</taxon>
        <taxon>Fagaceae</taxon>
        <taxon>Quercus</taxon>
    </lineage>
</organism>
<dbReference type="InterPro" id="IPR050186">
    <property type="entry name" value="TPT_transporter"/>
</dbReference>
<proteinExistence type="predicted"/>
<protein>
    <submittedName>
        <fullName evidence="8">Udp-rhamnose/udp-galactose transporter 5</fullName>
    </submittedName>
</protein>
<evidence type="ECO:0000256" key="6">
    <source>
        <dbReference type="SAM" id="Phobius"/>
    </source>
</evidence>
<dbReference type="PANTHER" id="PTHR11132">
    <property type="entry name" value="SOLUTE CARRIER FAMILY 35"/>
    <property type="match status" value="1"/>
</dbReference>
<evidence type="ECO:0000256" key="2">
    <source>
        <dbReference type="ARBA" id="ARBA00022692"/>
    </source>
</evidence>
<keyword evidence="9" id="KW-1185">Reference proteome</keyword>
<feature type="transmembrane region" description="Helical" evidence="6">
    <location>
        <begin position="396"/>
        <end position="414"/>
    </location>
</feature>
<feature type="region of interest" description="Disordered" evidence="5">
    <location>
        <begin position="298"/>
        <end position="334"/>
    </location>
</feature>
<gene>
    <name evidence="8" type="primary">URGT5_1</name>
    <name evidence="8" type="ORF">CFP56_011477</name>
</gene>
<reference evidence="8 9" key="1">
    <citation type="journal article" date="2018" name="Sci. Data">
        <title>The draft genome sequence of cork oak.</title>
        <authorList>
            <person name="Ramos A.M."/>
            <person name="Usie A."/>
            <person name="Barbosa P."/>
            <person name="Barros P.M."/>
            <person name="Capote T."/>
            <person name="Chaves I."/>
            <person name="Simoes F."/>
            <person name="Abreu I."/>
            <person name="Carrasquinho I."/>
            <person name="Faro C."/>
            <person name="Guimaraes J.B."/>
            <person name="Mendonca D."/>
            <person name="Nobrega F."/>
            <person name="Rodrigues L."/>
            <person name="Saibo N.J.M."/>
            <person name="Varela M.C."/>
            <person name="Egas C."/>
            <person name="Matos J."/>
            <person name="Miguel C.M."/>
            <person name="Oliveira M.M."/>
            <person name="Ricardo C.P."/>
            <person name="Goncalves S."/>
        </authorList>
    </citation>
    <scope>NUCLEOTIDE SEQUENCE [LARGE SCALE GENOMIC DNA]</scope>
    <source>
        <strain evidence="9">cv. HL8</strain>
    </source>
</reference>
<evidence type="ECO:0000259" key="7">
    <source>
        <dbReference type="Pfam" id="PF10536"/>
    </source>
</evidence>
<dbReference type="GO" id="GO:0016020">
    <property type="term" value="C:membrane"/>
    <property type="evidence" value="ECO:0007669"/>
    <property type="project" value="UniProtKB-SubCell"/>
</dbReference>
<keyword evidence="4 6" id="KW-0472">Membrane</keyword>